<feature type="compositionally biased region" description="Gly residues" evidence="1">
    <location>
        <begin position="154"/>
        <end position="165"/>
    </location>
</feature>
<protein>
    <submittedName>
        <fullName evidence="2">Ypt/Rab-GAP domain of gyp1p superfamily protein</fullName>
    </submittedName>
</protein>
<feature type="region of interest" description="Disordered" evidence="1">
    <location>
        <begin position="113"/>
        <end position="165"/>
    </location>
</feature>
<accession>A0A1D6PTB2</accession>
<name>A0A1D6PTB2_MAIZE</name>
<proteinExistence type="predicted"/>
<gene>
    <name evidence="2" type="ORF">ZEAMMB73_Zm00001d049211</name>
</gene>
<evidence type="ECO:0000256" key="1">
    <source>
        <dbReference type="SAM" id="MobiDB-lite"/>
    </source>
</evidence>
<dbReference type="EMBL" id="CM000780">
    <property type="protein sequence ID" value="AQK49878.1"/>
    <property type="molecule type" value="Genomic_DNA"/>
</dbReference>
<evidence type="ECO:0000313" key="2">
    <source>
        <dbReference type="EMBL" id="AQK49878.1"/>
    </source>
</evidence>
<reference evidence="2" key="1">
    <citation type="submission" date="2015-12" db="EMBL/GenBank/DDBJ databases">
        <title>Update maize B73 reference genome by single molecule sequencing technologies.</title>
        <authorList>
            <consortium name="Maize Genome Sequencing Project"/>
            <person name="Ware D."/>
        </authorList>
    </citation>
    <scope>NUCLEOTIDE SEQUENCE</scope>
    <source>
        <tissue evidence="2">Seedling</tissue>
    </source>
</reference>
<dbReference type="AlphaFoldDB" id="A0A1D6PTB2"/>
<feature type="compositionally biased region" description="Basic residues" evidence="1">
    <location>
        <begin position="136"/>
        <end position="148"/>
    </location>
</feature>
<organism evidence="2">
    <name type="scientific">Zea mays</name>
    <name type="common">Maize</name>
    <dbReference type="NCBI Taxonomy" id="4577"/>
    <lineage>
        <taxon>Eukaryota</taxon>
        <taxon>Viridiplantae</taxon>
        <taxon>Streptophyta</taxon>
        <taxon>Embryophyta</taxon>
        <taxon>Tracheophyta</taxon>
        <taxon>Spermatophyta</taxon>
        <taxon>Magnoliopsida</taxon>
        <taxon>Liliopsida</taxon>
        <taxon>Poales</taxon>
        <taxon>Poaceae</taxon>
        <taxon>PACMAD clade</taxon>
        <taxon>Panicoideae</taxon>
        <taxon>Andropogonodae</taxon>
        <taxon>Andropogoneae</taxon>
        <taxon>Tripsacinae</taxon>
        <taxon>Zea</taxon>
    </lineage>
</organism>
<sequence>MSELETPKTARGVPTRSHEMVWRETVEASPAEVHTGPSPRRSTTRLLSALHHLPAILLVDRHQVFTPAQPPLLVTELRPCYGRSAYVQLQGGGARRGKEGLFIGVHRTTRGGTRSVVIPSPELGPPHLRGAEAKRTGQRCGRRRRSSSRRGAVVTGGGRGGVGGRGWVRGRRHTVGTSASWLYLVETIVVKATELFLPFKR</sequence>